<keyword evidence="5" id="KW-0819">tRNA processing</keyword>
<comment type="caution">
    <text evidence="11">The sequence shown here is derived from an EMBL/GenBank/DDBJ whole genome shotgun (WGS) entry which is preliminary data.</text>
</comment>
<dbReference type="EC" id="3.1.26.11" evidence="4"/>
<evidence type="ECO:0000256" key="3">
    <source>
        <dbReference type="ARBA" id="ARBA00007823"/>
    </source>
</evidence>
<dbReference type="SUPFAM" id="SSF56281">
    <property type="entry name" value="Metallo-hydrolase/oxidoreductase"/>
    <property type="match status" value="1"/>
</dbReference>
<comment type="catalytic activity">
    <reaction evidence="1">
        <text>Endonucleolytic cleavage of RNA, removing extra 3' nucleotides from tRNA precursor, generating 3' termini of tRNAs. A 3'-hydroxy group is left at the tRNA terminus and a 5'-phosphoryl group is left at the trailer molecule.</text>
        <dbReference type="EC" id="3.1.26.11"/>
    </reaction>
</comment>
<evidence type="ECO:0000256" key="7">
    <source>
        <dbReference type="ARBA" id="ARBA00022723"/>
    </source>
</evidence>
<evidence type="ECO:0000256" key="1">
    <source>
        <dbReference type="ARBA" id="ARBA00000402"/>
    </source>
</evidence>
<evidence type="ECO:0000256" key="6">
    <source>
        <dbReference type="ARBA" id="ARBA00022722"/>
    </source>
</evidence>
<dbReference type="InterPro" id="IPR036866">
    <property type="entry name" value="RibonucZ/Hydroxyglut_hydro"/>
</dbReference>
<dbReference type="EMBL" id="JARQWQ010000051">
    <property type="protein sequence ID" value="KAK2557146.1"/>
    <property type="molecule type" value="Genomic_DNA"/>
</dbReference>
<keyword evidence="6" id="KW-0540">Nuclease</keyword>
<comment type="similarity">
    <text evidence="3">Belongs to the RNase Z family.</text>
</comment>
<gene>
    <name evidence="11" type="ORF">P5673_020622</name>
</gene>
<keyword evidence="7" id="KW-0479">Metal-binding</keyword>
<evidence type="ECO:0000256" key="2">
    <source>
        <dbReference type="ARBA" id="ARBA00001947"/>
    </source>
</evidence>
<name>A0AAD9V0X9_ACRCE</name>
<comment type="cofactor">
    <cofactor evidence="2">
        <name>Zn(2+)</name>
        <dbReference type="ChEBI" id="CHEBI:29105"/>
    </cofactor>
</comment>
<dbReference type="GO" id="GO:0046872">
    <property type="term" value="F:metal ion binding"/>
    <property type="evidence" value="ECO:0007669"/>
    <property type="project" value="UniProtKB-KW"/>
</dbReference>
<reference evidence="11" key="1">
    <citation type="journal article" date="2023" name="G3 (Bethesda)">
        <title>Whole genome assembly and annotation of the endangered Caribbean coral Acropora cervicornis.</title>
        <authorList>
            <person name="Selwyn J.D."/>
            <person name="Vollmer S.V."/>
        </authorList>
    </citation>
    <scope>NUCLEOTIDE SEQUENCE</scope>
    <source>
        <strain evidence="11">K2</strain>
    </source>
</reference>
<dbReference type="GO" id="GO:0005739">
    <property type="term" value="C:mitochondrion"/>
    <property type="evidence" value="ECO:0007669"/>
    <property type="project" value="TreeGrafter"/>
</dbReference>
<dbReference type="AlphaFoldDB" id="A0AAD9V0X9"/>
<dbReference type="GO" id="GO:1990180">
    <property type="term" value="P:mitochondrial tRNA 3'-end processing"/>
    <property type="evidence" value="ECO:0007669"/>
    <property type="project" value="TreeGrafter"/>
</dbReference>
<keyword evidence="9" id="KW-0378">Hydrolase</keyword>
<organism evidence="11 12">
    <name type="scientific">Acropora cervicornis</name>
    <name type="common">Staghorn coral</name>
    <dbReference type="NCBI Taxonomy" id="6130"/>
    <lineage>
        <taxon>Eukaryota</taxon>
        <taxon>Metazoa</taxon>
        <taxon>Cnidaria</taxon>
        <taxon>Anthozoa</taxon>
        <taxon>Hexacorallia</taxon>
        <taxon>Scleractinia</taxon>
        <taxon>Astrocoeniina</taxon>
        <taxon>Acroporidae</taxon>
        <taxon>Acropora</taxon>
    </lineage>
</organism>
<evidence type="ECO:0000256" key="9">
    <source>
        <dbReference type="ARBA" id="ARBA00022801"/>
    </source>
</evidence>
<evidence type="ECO:0000256" key="5">
    <source>
        <dbReference type="ARBA" id="ARBA00022694"/>
    </source>
</evidence>
<keyword evidence="10" id="KW-0862">Zinc</keyword>
<sequence>MFPLLESSDVPMVKQCDLPKNCYPGENFLQFHLRPIKQQGFDRSDIPNALDKNSILLETKTLLEEKPLATGVCVDENTHDRLERKSFGSVRSLSTSTSAVSKDLIRKPEPPPLLKNLLFEEAGVTLTCEERNGASPEFMVNKAQESQLNLNNYEVVFLGTGAALPSKYRNVSSTLIHMSDTASMLFDCGEGTYGQLYRHYGDYFSNRVLLRLKAVFISHIHADHHLVRDRFDKNLTEKGNLGKDADLLIHEATLEDELKSEALSKMHRFNRGTFQEFRNF</sequence>
<dbReference type="InterPro" id="IPR047151">
    <property type="entry name" value="RNZ2-like"/>
</dbReference>
<evidence type="ECO:0000256" key="8">
    <source>
        <dbReference type="ARBA" id="ARBA00022759"/>
    </source>
</evidence>
<accession>A0AAD9V0X9</accession>
<evidence type="ECO:0000256" key="10">
    <source>
        <dbReference type="ARBA" id="ARBA00022833"/>
    </source>
</evidence>
<dbReference type="Gene3D" id="3.60.15.10">
    <property type="entry name" value="Ribonuclease Z/Hydroxyacylglutathione hydrolase-like"/>
    <property type="match status" value="1"/>
</dbReference>
<keyword evidence="12" id="KW-1185">Reference proteome</keyword>
<dbReference type="Pfam" id="PF23023">
    <property type="entry name" value="Anti-Pycsar_Apyc1"/>
    <property type="match status" value="1"/>
</dbReference>
<reference evidence="11" key="2">
    <citation type="journal article" date="2023" name="Science">
        <title>Genomic signatures of disease resistance in endangered staghorn corals.</title>
        <authorList>
            <person name="Vollmer S.V."/>
            <person name="Selwyn J.D."/>
            <person name="Despard B.A."/>
            <person name="Roesel C.L."/>
        </authorList>
    </citation>
    <scope>NUCLEOTIDE SEQUENCE</scope>
    <source>
        <strain evidence="11">K2</strain>
    </source>
</reference>
<dbReference type="PANTHER" id="PTHR12553:SF49">
    <property type="entry name" value="ZINC PHOSPHODIESTERASE ELAC PROTEIN 2"/>
    <property type="match status" value="1"/>
</dbReference>
<dbReference type="GO" id="GO:0042781">
    <property type="term" value="F:3'-tRNA processing endoribonuclease activity"/>
    <property type="evidence" value="ECO:0007669"/>
    <property type="project" value="UniProtKB-EC"/>
</dbReference>
<keyword evidence="8" id="KW-0255">Endonuclease</keyword>
<evidence type="ECO:0000313" key="11">
    <source>
        <dbReference type="EMBL" id="KAK2557146.1"/>
    </source>
</evidence>
<dbReference type="PANTHER" id="PTHR12553">
    <property type="entry name" value="ZINC PHOSPHODIESTERASE ELAC PROTEIN 2"/>
    <property type="match status" value="1"/>
</dbReference>
<protein>
    <recommendedName>
        <fullName evidence="4">ribonuclease Z</fullName>
        <ecNumber evidence="4">3.1.26.11</ecNumber>
    </recommendedName>
</protein>
<dbReference type="Proteomes" id="UP001249851">
    <property type="component" value="Unassembled WGS sequence"/>
</dbReference>
<evidence type="ECO:0000313" key="12">
    <source>
        <dbReference type="Proteomes" id="UP001249851"/>
    </source>
</evidence>
<proteinExistence type="inferred from homology"/>
<evidence type="ECO:0000256" key="4">
    <source>
        <dbReference type="ARBA" id="ARBA00012477"/>
    </source>
</evidence>